<dbReference type="AlphaFoldDB" id="A0A0V0TSV1"/>
<dbReference type="Proteomes" id="UP000055048">
    <property type="component" value="Unassembled WGS sequence"/>
</dbReference>
<accession>A0A0V0TSV1</accession>
<organism evidence="1 2">
    <name type="scientific">Trichinella murrelli</name>
    <dbReference type="NCBI Taxonomy" id="144512"/>
    <lineage>
        <taxon>Eukaryota</taxon>
        <taxon>Metazoa</taxon>
        <taxon>Ecdysozoa</taxon>
        <taxon>Nematoda</taxon>
        <taxon>Enoplea</taxon>
        <taxon>Dorylaimia</taxon>
        <taxon>Trichinellida</taxon>
        <taxon>Trichinellidae</taxon>
        <taxon>Trichinella</taxon>
    </lineage>
</organism>
<evidence type="ECO:0000313" key="1">
    <source>
        <dbReference type="EMBL" id="KRX42050.1"/>
    </source>
</evidence>
<reference evidence="1 2" key="1">
    <citation type="submission" date="2015-01" db="EMBL/GenBank/DDBJ databases">
        <title>Evolution of Trichinella species and genotypes.</title>
        <authorList>
            <person name="Korhonen P.K."/>
            <person name="Edoardo P."/>
            <person name="Giuseppe L.R."/>
            <person name="Gasser R.B."/>
        </authorList>
    </citation>
    <scope>NUCLEOTIDE SEQUENCE [LARGE SCALE GENOMIC DNA]</scope>
    <source>
        <strain evidence="1">ISS417</strain>
    </source>
</reference>
<sequence length="73" mass="8267">MKEALLSFHDESKEFQDDFRLECKEIEILVKVNHVCSEDHLSPLSEEMIQTIGEIDEIADNLSVLRNSSCGGT</sequence>
<gene>
    <name evidence="1" type="ORF">T05_12223</name>
</gene>
<dbReference type="OrthoDB" id="5933696at2759"/>
<protein>
    <submittedName>
        <fullName evidence="1">Uncharacterized protein</fullName>
    </submittedName>
</protein>
<proteinExistence type="predicted"/>
<name>A0A0V0TSV1_9BILA</name>
<comment type="caution">
    <text evidence="1">The sequence shown here is derived from an EMBL/GenBank/DDBJ whole genome shotgun (WGS) entry which is preliminary data.</text>
</comment>
<keyword evidence="2" id="KW-1185">Reference proteome</keyword>
<dbReference type="EMBL" id="JYDJ01000154">
    <property type="protein sequence ID" value="KRX42050.1"/>
    <property type="molecule type" value="Genomic_DNA"/>
</dbReference>
<evidence type="ECO:0000313" key="2">
    <source>
        <dbReference type="Proteomes" id="UP000055048"/>
    </source>
</evidence>